<dbReference type="Proteomes" id="UP000024404">
    <property type="component" value="Unassembled WGS sequence"/>
</dbReference>
<evidence type="ECO:0000313" key="1">
    <source>
        <dbReference type="EnsemblMetazoa" id="OVOC3830.1"/>
    </source>
</evidence>
<accession>A0A8R1TSY0</accession>
<reference evidence="2" key="1">
    <citation type="submission" date="2013-10" db="EMBL/GenBank/DDBJ databases">
        <title>Genome sequencing of Onchocerca volvulus.</title>
        <authorList>
            <person name="Cotton J."/>
            <person name="Tsai J."/>
            <person name="Stanley E."/>
            <person name="Tracey A."/>
            <person name="Holroyd N."/>
            <person name="Lustigman S."/>
            <person name="Berriman M."/>
        </authorList>
    </citation>
    <scope>NUCLEOTIDE SEQUENCE</scope>
</reference>
<dbReference type="EMBL" id="CMVM020000122">
    <property type="status" value="NOT_ANNOTATED_CDS"/>
    <property type="molecule type" value="Genomic_DNA"/>
</dbReference>
<sequence>MSWLFCLTIKQTSACTKKLLKELPLNKIRKKRNIEMLQYFCMKYAELEKEYSMQHSNMSSE</sequence>
<name>A0A8R1TSY0_ONCVO</name>
<evidence type="ECO:0000313" key="2">
    <source>
        <dbReference type="Proteomes" id="UP000024404"/>
    </source>
</evidence>
<dbReference type="AlphaFoldDB" id="A0A8R1TSY0"/>
<proteinExistence type="predicted"/>
<protein>
    <submittedName>
        <fullName evidence="1">Uncharacterized protein</fullName>
    </submittedName>
</protein>
<organism evidence="1 2">
    <name type="scientific">Onchocerca volvulus</name>
    <dbReference type="NCBI Taxonomy" id="6282"/>
    <lineage>
        <taxon>Eukaryota</taxon>
        <taxon>Metazoa</taxon>
        <taxon>Ecdysozoa</taxon>
        <taxon>Nematoda</taxon>
        <taxon>Chromadorea</taxon>
        <taxon>Rhabditida</taxon>
        <taxon>Spirurina</taxon>
        <taxon>Spiruromorpha</taxon>
        <taxon>Filarioidea</taxon>
        <taxon>Onchocercidae</taxon>
        <taxon>Onchocerca</taxon>
    </lineage>
</organism>
<keyword evidence="2" id="KW-1185">Reference proteome</keyword>
<reference evidence="1" key="2">
    <citation type="submission" date="2022-06" db="UniProtKB">
        <authorList>
            <consortium name="EnsemblMetazoa"/>
        </authorList>
    </citation>
    <scope>IDENTIFICATION</scope>
</reference>
<dbReference type="EnsemblMetazoa" id="OVOC3830.1">
    <property type="protein sequence ID" value="OVOC3830.1"/>
    <property type="gene ID" value="WBGene00240639"/>
</dbReference>